<dbReference type="EMBL" id="CM042060">
    <property type="protein sequence ID" value="KAI3678304.1"/>
    <property type="molecule type" value="Genomic_DNA"/>
</dbReference>
<name>A0ACB8Y4I8_ARCLA</name>
<dbReference type="Proteomes" id="UP001055879">
    <property type="component" value="Linkage Group LG14"/>
</dbReference>
<sequence length="366" mass="41325">MVRKNSHDRIEIKVQNIPPPPPRPLYPPPYPWYPWLIPMFFNINIILFIVSMYINNCPAHSRTCIGAQMLQRFAFENVHDNPLLGPSTATLVKMGALDAIKVIQGGQQWRILTCMWLHAGVFHIFANMLSLLSVGVRLEQEFGFVRIGLLYILSGIDGSLLSALFIQKTISVGASGALFGLLGAMLSELLTNWTIYANKLAALTTLVLMILINLMVGILPHVDNFAHIGGFVTGFFLGFILLIRPHFHWINQTISPFGYYGQPRKSRYKLYQYIFLILSIIALIVMFTIGFVFLFRKVDGNDYCSWCHYLSCVPTSLWSCDPQCNSTRSGNELNLKCLNNGKSKSYMLLDGNDMMLIQELCANLCI</sequence>
<reference evidence="2" key="1">
    <citation type="journal article" date="2022" name="Mol. Ecol. Resour.">
        <title>The genomes of chicory, endive, great burdock and yacon provide insights into Asteraceae palaeo-polyploidization history and plant inulin production.</title>
        <authorList>
            <person name="Fan W."/>
            <person name="Wang S."/>
            <person name="Wang H."/>
            <person name="Wang A."/>
            <person name="Jiang F."/>
            <person name="Liu H."/>
            <person name="Zhao H."/>
            <person name="Xu D."/>
            <person name="Zhang Y."/>
        </authorList>
    </citation>
    <scope>NUCLEOTIDE SEQUENCE [LARGE SCALE GENOMIC DNA]</scope>
    <source>
        <strain evidence="2">cv. Niubang</strain>
    </source>
</reference>
<comment type="caution">
    <text evidence="1">The sequence shown here is derived from an EMBL/GenBank/DDBJ whole genome shotgun (WGS) entry which is preliminary data.</text>
</comment>
<protein>
    <submittedName>
        <fullName evidence="1">Uncharacterized protein</fullName>
    </submittedName>
</protein>
<evidence type="ECO:0000313" key="2">
    <source>
        <dbReference type="Proteomes" id="UP001055879"/>
    </source>
</evidence>
<organism evidence="1 2">
    <name type="scientific">Arctium lappa</name>
    <name type="common">Greater burdock</name>
    <name type="synonym">Lappa major</name>
    <dbReference type="NCBI Taxonomy" id="4217"/>
    <lineage>
        <taxon>Eukaryota</taxon>
        <taxon>Viridiplantae</taxon>
        <taxon>Streptophyta</taxon>
        <taxon>Embryophyta</taxon>
        <taxon>Tracheophyta</taxon>
        <taxon>Spermatophyta</taxon>
        <taxon>Magnoliopsida</taxon>
        <taxon>eudicotyledons</taxon>
        <taxon>Gunneridae</taxon>
        <taxon>Pentapetalae</taxon>
        <taxon>asterids</taxon>
        <taxon>campanulids</taxon>
        <taxon>Asterales</taxon>
        <taxon>Asteraceae</taxon>
        <taxon>Carduoideae</taxon>
        <taxon>Cardueae</taxon>
        <taxon>Arctiinae</taxon>
        <taxon>Arctium</taxon>
    </lineage>
</organism>
<keyword evidence="2" id="KW-1185">Reference proteome</keyword>
<reference evidence="1 2" key="2">
    <citation type="journal article" date="2022" name="Mol. Ecol. Resour.">
        <title>The genomes of chicory, endive, great burdock and yacon provide insights into Asteraceae paleo-polyploidization history and plant inulin production.</title>
        <authorList>
            <person name="Fan W."/>
            <person name="Wang S."/>
            <person name="Wang H."/>
            <person name="Wang A."/>
            <person name="Jiang F."/>
            <person name="Liu H."/>
            <person name="Zhao H."/>
            <person name="Xu D."/>
            <person name="Zhang Y."/>
        </authorList>
    </citation>
    <scope>NUCLEOTIDE SEQUENCE [LARGE SCALE GENOMIC DNA]</scope>
    <source>
        <strain evidence="2">cv. Niubang</strain>
    </source>
</reference>
<accession>A0ACB8Y4I8</accession>
<proteinExistence type="predicted"/>
<evidence type="ECO:0000313" key="1">
    <source>
        <dbReference type="EMBL" id="KAI3678304.1"/>
    </source>
</evidence>
<gene>
    <name evidence="1" type="ORF">L6452_37591</name>
</gene>